<evidence type="ECO:0000313" key="2">
    <source>
        <dbReference type="EMBL" id="CAG8494159.1"/>
    </source>
</evidence>
<dbReference type="Proteomes" id="UP000789759">
    <property type="component" value="Unassembled WGS sequence"/>
</dbReference>
<evidence type="ECO:0000313" key="3">
    <source>
        <dbReference type="Proteomes" id="UP000789759"/>
    </source>
</evidence>
<keyword evidence="3" id="KW-1185">Reference proteome</keyword>
<gene>
    <name evidence="2" type="ORF">CPELLU_LOCUS2127</name>
</gene>
<accession>A0A9N8WM52</accession>
<organism evidence="2 3">
    <name type="scientific">Cetraspora pellucida</name>
    <dbReference type="NCBI Taxonomy" id="1433469"/>
    <lineage>
        <taxon>Eukaryota</taxon>
        <taxon>Fungi</taxon>
        <taxon>Fungi incertae sedis</taxon>
        <taxon>Mucoromycota</taxon>
        <taxon>Glomeromycotina</taxon>
        <taxon>Glomeromycetes</taxon>
        <taxon>Diversisporales</taxon>
        <taxon>Gigasporaceae</taxon>
        <taxon>Cetraspora</taxon>
    </lineage>
</organism>
<evidence type="ECO:0000259" key="1">
    <source>
        <dbReference type="Pfam" id="PF20209"/>
    </source>
</evidence>
<dbReference type="OrthoDB" id="432234at2759"/>
<reference evidence="2" key="1">
    <citation type="submission" date="2021-06" db="EMBL/GenBank/DDBJ databases">
        <authorList>
            <person name="Kallberg Y."/>
            <person name="Tangrot J."/>
            <person name="Rosling A."/>
        </authorList>
    </citation>
    <scope>NUCLEOTIDE SEQUENCE</scope>
    <source>
        <strain evidence="2">FL966</strain>
    </source>
</reference>
<name>A0A9N8WM52_9GLOM</name>
<dbReference type="InterPro" id="IPR046700">
    <property type="entry name" value="DUF6570"/>
</dbReference>
<dbReference type="Pfam" id="PF20209">
    <property type="entry name" value="DUF6570"/>
    <property type="match status" value="1"/>
</dbReference>
<feature type="domain" description="DUF6570" evidence="1">
    <location>
        <begin position="97"/>
        <end position="150"/>
    </location>
</feature>
<dbReference type="AlphaFoldDB" id="A0A9N8WM52"/>
<comment type="caution">
    <text evidence="2">The sequence shown here is derived from an EMBL/GenBank/DDBJ whole genome shotgun (WGS) entry which is preliminary data.</text>
</comment>
<sequence length="171" mass="20126">MQKRKRTYTPEQQLAYRRNESEKRQACCKHQLVTNNKNKVLSACQLTDDDYNFLKKFCDTVTELKYNYCPICKECFLSITLNYKTGNCNKCSRDKLIPKRFSLENDMDSEEVPSELPHLSQVEEMLISQVLPMLTIFNLRGGQLEYRGHLFDELDKIVLHSKTLKSNIQIY</sequence>
<protein>
    <submittedName>
        <fullName evidence="2">7358_t:CDS:1</fullName>
    </submittedName>
</protein>
<dbReference type="EMBL" id="CAJVQA010000882">
    <property type="protein sequence ID" value="CAG8494159.1"/>
    <property type="molecule type" value="Genomic_DNA"/>
</dbReference>
<proteinExistence type="predicted"/>